<keyword evidence="16 17" id="KW-0472">Membrane</keyword>
<keyword evidence="8 17" id="KW-0547">Nucleotide-binding</keyword>
<dbReference type="RefSeq" id="XP_022665307.1">
    <property type="nucleotide sequence ID" value="XM_022809572.1"/>
</dbReference>
<evidence type="ECO:0000313" key="20">
    <source>
        <dbReference type="EnsemblMetazoa" id="XP_022665306"/>
    </source>
</evidence>
<evidence type="ECO:0000256" key="8">
    <source>
        <dbReference type="ARBA" id="ARBA00022741"/>
    </source>
</evidence>
<dbReference type="InterPro" id="IPR036163">
    <property type="entry name" value="HMA_dom_sf"/>
</dbReference>
<feature type="domain" description="HMA" evidence="19">
    <location>
        <begin position="236"/>
        <end position="302"/>
    </location>
</feature>
<keyword evidence="12" id="KW-1278">Translocase</keyword>
<reference evidence="20" key="1">
    <citation type="submission" date="2021-01" db="UniProtKB">
        <authorList>
            <consortium name="EnsemblMetazoa"/>
        </authorList>
    </citation>
    <scope>IDENTIFICATION</scope>
</reference>
<feature type="transmembrane region" description="Helical" evidence="17">
    <location>
        <begin position="659"/>
        <end position="684"/>
    </location>
</feature>
<dbReference type="InterPro" id="IPR001251">
    <property type="entry name" value="CRAL-TRIO_dom"/>
</dbReference>
<feature type="domain" description="HMA" evidence="19">
    <location>
        <begin position="312"/>
        <end position="378"/>
    </location>
</feature>
<keyword evidence="6 17" id="KW-0479">Metal-binding</keyword>
<evidence type="ECO:0000256" key="12">
    <source>
        <dbReference type="ARBA" id="ARBA00022967"/>
    </source>
</evidence>
<evidence type="ECO:0000256" key="15">
    <source>
        <dbReference type="ARBA" id="ARBA00023065"/>
    </source>
</evidence>
<dbReference type="Gene3D" id="3.30.70.100">
    <property type="match status" value="4"/>
</dbReference>
<dbReference type="PANTHER" id="PTHR43520:SF8">
    <property type="entry name" value="P-TYPE CU(+) TRANSPORTER"/>
    <property type="match status" value="1"/>
</dbReference>
<evidence type="ECO:0000256" key="11">
    <source>
        <dbReference type="ARBA" id="ARBA00022842"/>
    </source>
</evidence>
<evidence type="ECO:0000313" key="21">
    <source>
        <dbReference type="Proteomes" id="UP000594260"/>
    </source>
</evidence>
<organism evidence="20 21">
    <name type="scientific">Varroa destructor</name>
    <name type="common">Honeybee mite</name>
    <dbReference type="NCBI Taxonomy" id="109461"/>
    <lineage>
        <taxon>Eukaryota</taxon>
        <taxon>Metazoa</taxon>
        <taxon>Ecdysozoa</taxon>
        <taxon>Arthropoda</taxon>
        <taxon>Chelicerata</taxon>
        <taxon>Arachnida</taxon>
        <taxon>Acari</taxon>
        <taxon>Parasitiformes</taxon>
        <taxon>Mesostigmata</taxon>
        <taxon>Gamasina</taxon>
        <taxon>Dermanyssoidea</taxon>
        <taxon>Varroidae</taxon>
        <taxon>Varroa</taxon>
    </lineage>
</organism>
<keyword evidence="5 17" id="KW-0812">Transmembrane</keyword>
<dbReference type="InterPro" id="IPR006121">
    <property type="entry name" value="HMA_dom"/>
</dbReference>
<dbReference type="EnsemblMetazoa" id="XM_022809570">
    <property type="protein sequence ID" value="XP_022665305"/>
    <property type="gene ID" value="LOC111252115"/>
</dbReference>
<feature type="transmembrane region" description="Helical" evidence="17">
    <location>
        <begin position="396"/>
        <end position="416"/>
    </location>
</feature>
<dbReference type="FunFam" id="3.30.70.100:FF:000001">
    <property type="entry name" value="ATPase copper transporting beta"/>
    <property type="match status" value="3"/>
</dbReference>
<dbReference type="EC" id="7.2.2.8" evidence="3"/>
<sequence>MATGTLEHTVSIGGMTCKSCVNNIQFTIGERAEVHSIKVFLEAGQGVVVTSANTAPQTLVDAIDDMGFEATYLFSTAVIRVDGMTCQSCVNNIQNTLNAVEGIRSIRVTLQESKGIVEFDVRLIPIEGIVERVQNLGFLPRFPYVGNSTMTELDVDTDFDKLAKRHYSFAECGAGDGSASTLDAGGWADTASDSNTMLEVDKILNTIPPQLLNIEKSNDCTVIDLSENSDLSNTMSKCTLRVTGMTCASCVAAIEKGLSKRPGVKSVLVALLAQKAEVKFEKALITPHEIISALADLGFGAEELNSSAEAYGECQLRIDGMATLADSNHIEAHLSRLKGVLSVKVEFAQKRATFKIDAELTGIRTLYNHISKLGYFPSPIDFQSDYLLKTSEVNHWRSSCLLSLVFFVPSMTIMMLFMSHKNWEMVWFPGVSNKNFLLFALATPAQFIGGRYFYVQAYKALKHGMANMDVLVMLATNTAYFYSIGVCLIFMVTGTHRSPKTFFETPPMLMLFISFGRWLEQKAKGKTSEALSKLISMQSSEAVLAEVDPDFTIREERSVHVGLLERGDIIKVYPGEKIPVDGKVLHGSSMVDESLITGEHLPVLKKSDSLAIAGSVNGRGTLLLKATHVGHETTLRQIVRLVEDAQTSKAPIQQLADQLAGYFVPGVCVISAVTLVVWTVLGMSDPGYVRALYMRMDISSDTEVVVLFAFQCAITVLAIACPCSLGLATPTAVMVGTGVGARNGILIKGGQPLELLHKIRCIVFDKTGTLTEGRPSVTRLVVFSSKERKRAIQETLCLVGGAETASEHPIAGAITEFAKSYLKVQSFPTVSDFEAFPGQGIRCQVKEVSGFAKLCGEDAELDNIIEVLPVSRRQENDSALVDIGSSDAAPGDPASTETMYHTIVLGTRAFLVAEGAQITKDIDREVERAQLSGDTIVLVAKGGEVVCLVAVADKIKPESKSVVSCLKRMGIHVAMLTGDNRNSALAVAQRIGVDTVFSEVLPSQKVAKVKSLREQFGLVAMVGDGINDSPALAHADVGVALGAGTDVAVEAAHVVLIQDNLLDVLTALDLSRTTVRRIKLNFVFACLYNMLGVPMAAGLFIPFGIVLKPWMGSFAMSVSSVTVVGSSLFLKRYKQLCVKISSGFKEAKKMTNKELVIDITTIRKASSEDVKKFREAINNLVNEDPSFIHPLDFRRVQEDLHFCKRYIFAGKGDLNRSVEIAKYSLEWRKSFGVNDFDEKSPEGGFALRHLEGQSIFPYGKTKSGAHVLIFRCRHHFKPKNAQERLEHQKLITHIVELMVIERGVKRLVFMFDCQAAGVSNTDIEGIKYIITIFKDYYPYVLERIYVVEMPWILSATWKIIKSLLPPEAQKIITFRTKRELLQEIDASNLPKWLGGENDYDYVYVPGKTLGEFCPPVE</sequence>
<dbReference type="InterPro" id="IPR008250">
    <property type="entry name" value="ATPase_P-typ_transduc_dom_A_sf"/>
</dbReference>
<evidence type="ECO:0000259" key="19">
    <source>
        <dbReference type="PROSITE" id="PS50846"/>
    </source>
</evidence>
<dbReference type="Gene3D" id="3.40.50.1000">
    <property type="entry name" value="HAD superfamily/HAD-like"/>
    <property type="match status" value="2"/>
</dbReference>
<dbReference type="Gene3D" id="3.40.525.10">
    <property type="entry name" value="CRAL-TRIO lipid binding domain"/>
    <property type="match status" value="1"/>
</dbReference>
<keyword evidence="15" id="KW-0406">Ion transport</keyword>
<dbReference type="SFLD" id="SFLDF00027">
    <property type="entry name" value="p-type_atpase"/>
    <property type="match status" value="1"/>
</dbReference>
<name>A0A7M7KDT3_VARDE</name>
<dbReference type="GO" id="GO:0140581">
    <property type="term" value="F:P-type monovalent copper transporter activity"/>
    <property type="evidence" value="ECO:0007669"/>
    <property type="project" value="UniProtKB-EC"/>
</dbReference>
<dbReference type="KEGG" id="vde:111252115"/>
<dbReference type="SFLD" id="SFLDG00002">
    <property type="entry name" value="C1.7:_P-type_atpase_like"/>
    <property type="match status" value="1"/>
</dbReference>
<dbReference type="InterPro" id="IPR023298">
    <property type="entry name" value="ATPase_P-typ_TM_dom_sf"/>
</dbReference>
<feature type="transmembrane region" description="Helical" evidence="17">
    <location>
        <begin position="436"/>
        <end position="454"/>
    </location>
</feature>
<evidence type="ECO:0000256" key="6">
    <source>
        <dbReference type="ARBA" id="ARBA00022723"/>
    </source>
</evidence>
<dbReference type="InterPro" id="IPR023214">
    <property type="entry name" value="HAD_sf"/>
</dbReference>
<comment type="subcellular location">
    <subcellularLocation>
        <location evidence="1">Golgi apparatus</location>
        <location evidence="1">trans-Golgi network membrane</location>
        <topology evidence="1">Multi-pass membrane protein</topology>
    </subcellularLocation>
    <subcellularLocation>
        <location evidence="17">Membrane</location>
    </subcellularLocation>
</comment>
<dbReference type="InterPro" id="IPR059000">
    <property type="entry name" value="ATPase_P-type_domA"/>
</dbReference>
<dbReference type="Pfam" id="PF00122">
    <property type="entry name" value="E1-E2_ATPase"/>
    <property type="match status" value="1"/>
</dbReference>
<dbReference type="GO" id="GO:0005507">
    <property type="term" value="F:copper ion binding"/>
    <property type="evidence" value="ECO:0007669"/>
    <property type="project" value="InterPro"/>
</dbReference>
<dbReference type="GO" id="GO:0016020">
    <property type="term" value="C:membrane"/>
    <property type="evidence" value="ECO:0007669"/>
    <property type="project" value="UniProtKB-SubCell"/>
</dbReference>
<dbReference type="SMART" id="SM00516">
    <property type="entry name" value="SEC14"/>
    <property type="match status" value="1"/>
</dbReference>
<feature type="transmembrane region" description="Helical" evidence="17">
    <location>
        <begin position="1082"/>
        <end position="1105"/>
    </location>
</feature>
<dbReference type="SUPFAM" id="SSF81653">
    <property type="entry name" value="Calcium ATPase, transduction domain A"/>
    <property type="match status" value="1"/>
</dbReference>
<dbReference type="InterPro" id="IPR023299">
    <property type="entry name" value="ATPase_P-typ_cyto_dom_N"/>
</dbReference>
<dbReference type="Proteomes" id="UP000594260">
    <property type="component" value="Unplaced"/>
</dbReference>
<feature type="transmembrane region" description="Helical" evidence="17">
    <location>
        <begin position="704"/>
        <end position="728"/>
    </location>
</feature>
<dbReference type="NCBIfam" id="TIGR00003">
    <property type="entry name" value="copper ion binding protein"/>
    <property type="match status" value="3"/>
</dbReference>
<dbReference type="GeneID" id="111252115"/>
<protein>
    <recommendedName>
        <fullName evidence="3">P-type Cu(+) transporter</fullName>
        <ecNumber evidence="3">7.2.2.8</ecNumber>
    </recommendedName>
</protein>
<dbReference type="PROSITE" id="PS01047">
    <property type="entry name" value="HMA_1"/>
    <property type="match status" value="2"/>
</dbReference>
<evidence type="ECO:0000256" key="3">
    <source>
        <dbReference type="ARBA" id="ARBA00012517"/>
    </source>
</evidence>
<evidence type="ECO:0000256" key="5">
    <source>
        <dbReference type="ARBA" id="ARBA00022692"/>
    </source>
</evidence>
<dbReference type="RefSeq" id="XP_022665305.1">
    <property type="nucleotide sequence ID" value="XM_022809570.1"/>
</dbReference>
<dbReference type="EnsemblMetazoa" id="XM_022809572">
    <property type="protein sequence ID" value="XP_022665307"/>
    <property type="gene ID" value="LOC111252115"/>
</dbReference>
<keyword evidence="13 17" id="KW-1133">Transmembrane helix</keyword>
<dbReference type="SFLD" id="SFLDS00003">
    <property type="entry name" value="Haloacid_Dehalogenase"/>
    <property type="match status" value="1"/>
</dbReference>
<dbReference type="SUPFAM" id="SSF56784">
    <property type="entry name" value="HAD-like"/>
    <property type="match status" value="1"/>
</dbReference>
<evidence type="ECO:0000256" key="14">
    <source>
        <dbReference type="ARBA" id="ARBA00023008"/>
    </source>
</evidence>
<evidence type="ECO:0000256" key="9">
    <source>
        <dbReference type="ARBA" id="ARBA00022796"/>
    </source>
</evidence>
<dbReference type="Pfam" id="PF00650">
    <property type="entry name" value="CRAL_TRIO"/>
    <property type="match status" value="1"/>
</dbReference>
<dbReference type="Gene3D" id="2.70.150.10">
    <property type="entry name" value="Calcium-transporting ATPase, cytoplasmic transduction domain A"/>
    <property type="match status" value="1"/>
</dbReference>
<dbReference type="GO" id="GO:0005524">
    <property type="term" value="F:ATP binding"/>
    <property type="evidence" value="ECO:0007669"/>
    <property type="project" value="UniProtKB-UniRule"/>
</dbReference>
<keyword evidence="4" id="KW-0813">Transport</keyword>
<dbReference type="Pfam" id="PF00702">
    <property type="entry name" value="Hydrolase"/>
    <property type="match status" value="1"/>
</dbReference>
<dbReference type="EnsemblMetazoa" id="XM_022809571">
    <property type="protein sequence ID" value="XP_022665306"/>
    <property type="gene ID" value="LOC111252115"/>
</dbReference>
<accession>A0A7M7KDT3</accession>
<evidence type="ECO:0000256" key="7">
    <source>
        <dbReference type="ARBA" id="ARBA00022737"/>
    </source>
</evidence>
<dbReference type="PRINTS" id="PR00119">
    <property type="entry name" value="CATATPASE"/>
</dbReference>
<dbReference type="InterPro" id="IPR017969">
    <property type="entry name" value="Heavy-metal-associated_CS"/>
</dbReference>
<evidence type="ECO:0000256" key="10">
    <source>
        <dbReference type="ARBA" id="ARBA00022840"/>
    </source>
</evidence>
<dbReference type="CDD" id="cd02094">
    <property type="entry name" value="P-type_ATPase_Cu-like"/>
    <property type="match status" value="1"/>
</dbReference>
<feature type="domain" description="HMA" evidence="19">
    <location>
        <begin position="75"/>
        <end position="141"/>
    </location>
</feature>
<dbReference type="PROSITE" id="PS50191">
    <property type="entry name" value="CRAL_TRIO"/>
    <property type="match status" value="1"/>
</dbReference>
<proteinExistence type="inferred from homology"/>
<feature type="domain" description="HMA" evidence="19">
    <location>
        <begin position="6"/>
        <end position="71"/>
    </location>
</feature>
<dbReference type="InterPro" id="IPR044492">
    <property type="entry name" value="P_typ_ATPase_HD_dom"/>
</dbReference>
<dbReference type="SUPFAM" id="SSF81660">
    <property type="entry name" value="Metal cation-transporting ATPase, ATP-binding domain N"/>
    <property type="match status" value="1"/>
</dbReference>
<dbReference type="NCBIfam" id="TIGR01525">
    <property type="entry name" value="ATPase-IB_hvy"/>
    <property type="match status" value="1"/>
</dbReference>
<keyword evidence="10 17" id="KW-0067">ATP-binding</keyword>
<dbReference type="InterPro" id="IPR001757">
    <property type="entry name" value="P_typ_ATPase"/>
</dbReference>
<keyword evidence="14" id="KW-0186">Copper</keyword>
<dbReference type="GO" id="GO:0016887">
    <property type="term" value="F:ATP hydrolysis activity"/>
    <property type="evidence" value="ECO:0007669"/>
    <property type="project" value="InterPro"/>
</dbReference>
<evidence type="ECO:0000256" key="16">
    <source>
        <dbReference type="ARBA" id="ARBA00023136"/>
    </source>
</evidence>
<dbReference type="OMA" id="NAMTEHE"/>
<keyword evidence="9" id="KW-0187">Copper transport</keyword>
<evidence type="ECO:0000256" key="1">
    <source>
        <dbReference type="ARBA" id="ARBA00004166"/>
    </source>
</evidence>
<feature type="transmembrane region" description="Helical" evidence="17">
    <location>
        <begin position="474"/>
        <end position="493"/>
    </location>
</feature>
<dbReference type="NCBIfam" id="TIGR01494">
    <property type="entry name" value="ATPase_P-type"/>
    <property type="match status" value="1"/>
</dbReference>
<dbReference type="FunFam" id="2.70.150.10:FF:000002">
    <property type="entry name" value="Copper-transporting ATPase 1, putative"/>
    <property type="match status" value="1"/>
</dbReference>
<dbReference type="GO" id="GO:0005802">
    <property type="term" value="C:trans-Golgi network"/>
    <property type="evidence" value="ECO:0007669"/>
    <property type="project" value="UniProtKB-ARBA"/>
</dbReference>
<keyword evidence="21" id="KW-1185">Reference proteome</keyword>
<dbReference type="PRINTS" id="PR00942">
    <property type="entry name" value="CUATPASEI"/>
</dbReference>
<keyword evidence="11" id="KW-0460">Magnesium</keyword>
<dbReference type="InterPro" id="IPR036412">
    <property type="entry name" value="HAD-like_sf"/>
</dbReference>
<dbReference type="PANTHER" id="PTHR43520">
    <property type="entry name" value="ATP7, ISOFORM B"/>
    <property type="match status" value="1"/>
</dbReference>
<feature type="domain" description="CRAL-TRIO" evidence="18">
    <location>
        <begin position="1243"/>
        <end position="1401"/>
    </location>
</feature>
<dbReference type="InterPro" id="IPR006122">
    <property type="entry name" value="HMA_Cu_ion-bd"/>
</dbReference>
<evidence type="ECO:0000256" key="17">
    <source>
        <dbReference type="RuleBase" id="RU362081"/>
    </source>
</evidence>
<evidence type="ECO:0000256" key="4">
    <source>
        <dbReference type="ARBA" id="ARBA00022448"/>
    </source>
</evidence>
<dbReference type="PROSITE" id="PS00154">
    <property type="entry name" value="ATPASE_E1_E2"/>
    <property type="match status" value="1"/>
</dbReference>
<dbReference type="OrthoDB" id="432719at2759"/>
<dbReference type="InterPro" id="IPR027256">
    <property type="entry name" value="P-typ_ATPase_IB"/>
</dbReference>
<dbReference type="SUPFAM" id="SSF55008">
    <property type="entry name" value="HMA, heavy metal-associated domain"/>
    <property type="match status" value="4"/>
</dbReference>
<dbReference type="InParanoid" id="A0A7M7KDT3"/>
<dbReference type="GO" id="GO:0043682">
    <property type="term" value="F:P-type divalent copper transporter activity"/>
    <property type="evidence" value="ECO:0007669"/>
    <property type="project" value="TreeGrafter"/>
</dbReference>
<dbReference type="InterPro" id="IPR018303">
    <property type="entry name" value="ATPase_P-typ_P_site"/>
</dbReference>
<dbReference type="CDD" id="cd00170">
    <property type="entry name" value="SEC14"/>
    <property type="match status" value="1"/>
</dbReference>
<evidence type="ECO:0000256" key="13">
    <source>
        <dbReference type="ARBA" id="ARBA00022989"/>
    </source>
</evidence>
<evidence type="ECO:0000259" key="18">
    <source>
        <dbReference type="PROSITE" id="PS50191"/>
    </source>
</evidence>
<dbReference type="CDD" id="cd00371">
    <property type="entry name" value="HMA"/>
    <property type="match status" value="4"/>
</dbReference>
<dbReference type="FunCoup" id="A0A7M7KDT3">
    <property type="interactions" value="1216"/>
</dbReference>
<keyword evidence="7" id="KW-0677">Repeat</keyword>
<dbReference type="SUPFAM" id="SSF52087">
    <property type="entry name" value="CRAL/TRIO domain"/>
    <property type="match status" value="1"/>
</dbReference>
<dbReference type="SUPFAM" id="SSF81665">
    <property type="entry name" value="Calcium ATPase, transmembrane domain M"/>
    <property type="match status" value="1"/>
</dbReference>
<comment type="similarity">
    <text evidence="2 17">Belongs to the cation transport ATPase (P-type) (TC 3.A.3) family. Type IB subfamily.</text>
</comment>
<evidence type="ECO:0000256" key="2">
    <source>
        <dbReference type="ARBA" id="ARBA00006024"/>
    </source>
</evidence>
<dbReference type="RefSeq" id="XP_022665306.1">
    <property type="nucleotide sequence ID" value="XM_022809571.1"/>
</dbReference>
<dbReference type="Gene3D" id="3.40.1110.10">
    <property type="entry name" value="Calcium-transporting ATPase, cytoplasmic domain N"/>
    <property type="match status" value="2"/>
</dbReference>
<dbReference type="GO" id="GO:0055070">
    <property type="term" value="P:copper ion homeostasis"/>
    <property type="evidence" value="ECO:0007669"/>
    <property type="project" value="TreeGrafter"/>
</dbReference>
<dbReference type="Pfam" id="PF00403">
    <property type="entry name" value="HMA"/>
    <property type="match status" value="4"/>
</dbReference>
<dbReference type="PROSITE" id="PS50846">
    <property type="entry name" value="HMA_2"/>
    <property type="match status" value="4"/>
</dbReference>
<dbReference type="InterPro" id="IPR036865">
    <property type="entry name" value="CRAL-TRIO_dom_sf"/>
</dbReference>